<dbReference type="NCBIfam" id="TIGR03618">
    <property type="entry name" value="Rv1155_F420"/>
    <property type="match status" value="1"/>
</dbReference>
<dbReference type="Pfam" id="PF01243">
    <property type="entry name" value="PNPOx_N"/>
    <property type="match status" value="1"/>
</dbReference>
<dbReference type="InterPro" id="IPR019920">
    <property type="entry name" value="F420-binding_dom_put"/>
</dbReference>
<feature type="domain" description="Pyridoxamine 5'-phosphate oxidase N-terminal" evidence="2">
    <location>
        <begin position="5"/>
        <end position="105"/>
    </location>
</feature>
<gene>
    <name evidence="3" type="ORF">IT779_13675</name>
</gene>
<comment type="caution">
    <text evidence="3">The sequence shown here is derived from an EMBL/GenBank/DDBJ whole genome shotgun (WGS) entry which is preliminary data.</text>
</comment>
<sequence length="131" mass="14867">MTVIPESHTDLLTRPLFGHLATIRPDGTAQSNPVWYIWDGEVVQFTFSTKQQKHRNVLTNPHVALSIQDPEDPYRYLEVRGIVETVDPDPNGGEFFMKLNTHYNGPFTESLYPTEGGIYTMRPTSTSKQGQ</sequence>
<evidence type="ECO:0000313" key="4">
    <source>
        <dbReference type="Proteomes" id="UP000655751"/>
    </source>
</evidence>
<organism evidence="3 4">
    <name type="scientific">Nocardia bovistercoris</name>
    <dbReference type="NCBI Taxonomy" id="2785916"/>
    <lineage>
        <taxon>Bacteria</taxon>
        <taxon>Bacillati</taxon>
        <taxon>Actinomycetota</taxon>
        <taxon>Actinomycetes</taxon>
        <taxon>Mycobacteriales</taxon>
        <taxon>Nocardiaceae</taxon>
        <taxon>Nocardia</taxon>
    </lineage>
</organism>
<accession>A0A931IBC5</accession>
<dbReference type="GO" id="GO:0005829">
    <property type="term" value="C:cytosol"/>
    <property type="evidence" value="ECO:0007669"/>
    <property type="project" value="TreeGrafter"/>
</dbReference>
<dbReference type="InterPro" id="IPR012349">
    <property type="entry name" value="Split_barrel_FMN-bd"/>
</dbReference>
<dbReference type="InterPro" id="IPR011576">
    <property type="entry name" value="Pyridox_Oxase_N"/>
</dbReference>
<dbReference type="PANTHER" id="PTHR35176:SF6">
    <property type="entry name" value="HEME OXYGENASE HI_0854-RELATED"/>
    <property type="match status" value="1"/>
</dbReference>
<dbReference type="GO" id="GO:0016627">
    <property type="term" value="F:oxidoreductase activity, acting on the CH-CH group of donors"/>
    <property type="evidence" value="ECO:0007669"/>
    <property type="project" value="TreeGrafter"/>
</dbReference>
<dbReference type="PANTHER" id="PTHR35176">
    <property type="entry name" value="HEME OXYGENASE HI_0854-RELATED"/>
    <property type="match status" value="1"/>
</dbReference>
<protein>
    <submittedName>
        <fullName evidence="3">PPOX class F420-dependent oxidoreductase</fullName>
    </submittedName>
</protein>
<dbReference type="SUPFAM" id="SSF50475">
    <property type="entry name" value="FMN-binding split barrel"/>
    <property type="match status" value="1"/>
</dbReference>
<keyword evidence="4" id="KW-1185">Reference proteome</keyword>
<name>A0A931IBC5_9NOCA</name>
<reference evidence="3" key="1">
    <citation type="submission" date="2020-11" db="EMBL/GenBank/DDBJ databases">
        <title>Nocardia NEAU-351.nov., a novel actinomycete isolated from the cow dung.</title>
        <authorList>
            <person name="Zhang X."/>
        </authorList>
    </citation>
    <scope>NUCLEOTIDE SEQUENCE</scope>
    <source>
        <strain evidence="3">NEAU-351</strain>
    </source>
</reference>
<evidence type="ECO:0000313" key="3">
    <source>
        <dbReference type="EMBL" id="MBH0777330.1"/>
    </source>
</evidence>
<dbReference type="Gene3D" id="2.30.110.10">
    <property type="entry name" value="Electron Transport, Fmn-binding Protein, Chain A"/>
    <property type="match status" value="1"/>
</dbReference>
<keyword evidence="1" id="KW-0560">Oxidoreductase</keyword>
<dbReference type="EMBL" id="JADMLG010000004">
    <property type="protein sequence ID" value="MBH0777330.1"/>
    <property type="molecule type" value="Genomic_DNA"/>
</dbReference>
<dbReference type="AlphaFoldDB" id="A0A931IBC5"/>
<dbReference type="InterPro" id="IPR052019">
    <property type="entry name" value="F420H2_bilvrd_red/Heme_oxyg"/>
</dbReference>
<dbReference type="GO" id="GO:0070967">
    <property type="term" value="F:coenzyme F420 binding"/>
    <property type="evidence" value="ECO:0007669"/>
    <property type="project" value="TreeGrafter"/>
</dbReference>
<dbReference type="Proteomes" id="UP000655751">
    <property type="component" value="Unassembled WGS sequence"/>
</dbReference>
<evidence type="ECO:0000256" key="1">
    <source>
        <dbReference type="ARBA" id="ARBA00023002"/>
    </source>
</evidence>
<evidence type="ECO:0000259" key="2">
    <source>
        <dbReference type="Pfam" id="PF01243"/>
    </source>
</evidence>
<dbReference type="RefSeq" id="WP_196149631.1">
    <property type="nucleotide sequence ID" value="NZ_JADMLG010000004.1"/>
</dbReference>
<proteinExistence type="predicted"/>